<accession>A0A1I0EH71</accession>
<dbReference type="Proteomes" id="UP000198558">
    <property type="component" value="Unassembled WGS sequence"/>
</dbReference>
<keyword evidence="1" id="KW-1133">Transmembrane helix</keyword>
<evidence type="ECO:0000313" key="3">
    <source>
        <dbReference type="Proteomes" id="UP000198558"/>
    </source>
</evidence>
<sequence>MKFKPECNKLSIVKIYSNSIVSINKVIWSLIFFTFSSTSKIIYIENKR</sequence>
<evidence type="ECO:0000256" key="1">
    <source>
        <dbReference type="SAM" id="Phobius"/>
    </source>
</evidence>
<organism evidence="2 3">
    <name type="scientific">Thomasclavelia cocleata</name>
    <dbReference type="NCBI Taxonomy" id="69824"/>
    <lineage>
        <taxon>Bacteria</taxon>
        <taxon>Bacillati</taxon>
        <taxon>Bacillota</taxon>
        <taxon>Erysipelotrichia</taxon>
        <taxon>Erysipelotrichales</taxon>
        <taxon>Coprobacillaceae</taxon>
        <taxon>Thomasclavelia</taxon>
    </lineage>
</organism>
<keyword evidence="1" id="KW-0472">Membrane</keyword>
<dbReference type="EMBL" id="FOIN01000011">
    <property type="protein sequence ID" value="SET44439.1"/>
    <property type="molecule type" value="Genomic_DNA"/>
</dbReference>
<dbReference type="AlphaFoldDB" id="A0A1I0EH71"/>
<gene>
    <name evidence="2" type="ORF">SAMN04489758_11129</name>
</gene>
<evidence type="ECO:0000313" key="2">
    <source>
        <dbReference type="EMBL" id="SET44439.1"/>
    </source>
</evidence>
<proteinExistence type="predicted"/>
<feature type="transmembrane region" description="Helical" evidence="1">
    <location>
        <begin position="26"/>
        <end position="44"/>
    </location>
</feature>
<keyword evidence="1" id="KW-0812">Transmembrane</keyword>
<reference evidence="3" key="1">
    <citation type="submission" date="2016-10" db="EMBL/GenBank/DDBJ databases">
        <authorList>
            <person name="Varghese N."/>
            <person name="Submissions S."/>
        </authorList>
    </citation>
    <scope>NUCLEOTIDE SEQUENCE [LARGE SCALE GENOMIC DNA]</scope>
    <source>
        <strain evidence="3">DSM 1551</strain>
    </source>
</reference>
<keyword evidence="3" id="KW-1185">Reference proteome</keyword>
<name>A0A1I0EH71_9FIRM</name>
<protein>
    <submittedName>
        <fullName evidence="2">Uncharacterized protein</fullName>
    </submittedName>
</protein>